<dbReference type="GO" id="GO:0009898">
    <property type="term" value="C:cytoplasmic side of plasma membrane"/>
    <property type="evidence" value="ECO:0007669"/>
    <property type="project" value="TreeGrafter"/>
</dbReference>
<sequence>MSAKQISVLLISPDEEIFAAIETSLEGLSNCRFTGRKDTVARVNGTAVALSARHDVVLFDVDDSSPELLQTAQQICDARMPNAIIIALASEDLPLEKARQLKKLGVDDVLPRNAIHEEIIPQVDAIRARRQAQLPAVWGGQATLGKLIAVGKSRGGVGSSLVAANMANELQSKAGFLKKTASNSVALVDLDFQFGSIAALMDVAESDAMWRMAMEGSIPDSAFLEQAMVKSPCGVDILAAPSRYGPLTAIKEEQISAILDSLKRTHDYVVVDLPRALVEWITPVLTQADRLYLVTDVAVPSVRSARKLMDFYQAENPALEIQLVANLEKKPIIPAAHHRAAAKLLEKDFAFWVPRDERTVRESVDRGVPLEDVSSRAPMTRAIRKLAHETCLSLPPRVGQH</sequence>
<dbReference type="SUPFAM" id="SSF52540">
    <property type="entry name" value="P-loop containing nucleoside triphosphate hydrolases"/>
    <property type="match status" value="1"/>
</dbReference>
<evidence type="ECO:0000256" key="3">
    <source>
        <dbReference type="PROSITE-ProRule" id="PRU00169"/>
    </source>
</evidence>
<dbReference type="PANTHER" id="PTHR43384">
    <property type="entry name" value="SEPTUM SITE-DETERMINING PROTEIN MIND HOMOLOG, CHLOROPLASTIC-RELATED"/>
    <property type="match status" value="1"/>
</dbReference>
<dbReference type="GO" id="GO:0000160">
    <property type="term" value="P:phosphorelay signal transduction system"/>
    <property type="evidence" value="ECO:0007669"/>
    <property type="project" value="InterPro"/>
</dbReference>
<feature type="modified residue" description="4-aspartylphosphate" evidence="3">
    <location>
        <position position="60"/>
    </location>
</feature>
<proteinExistence type="predicted"/>
<keyword evidence="6" id="KW-1185">Reference proteome</keyword>
<dbReference type="SUPFAM" id="SSF52172">
    <property type="entry name" value="CheY-like"/>
    <property type="match status" value="1"/>
</dbReference>
<evidence type="ECO:0000259" key="4">
    <source>
        <dbReference type="PROSITE" id="PS50110"/>
    </source>
</evidence>
<dbReference type="GO" id="GO:0016887">
    <property type="term" value="F:ATP hydrolysis activity"/>
    <property type="evidence" value="ECO:0007669"/>
    <property type="project" value="TreeGrafter"/>
</dbReference>
<dbReference type="OrthoDB" id="8281972at2"/>
<dbReference type="InterPro" id="IPR050625">
    <property type="entry name" value="ParA/MinD_ATPase"/>
</dbReference>
<dbReference type="InterPro" id="IPR011006">
    <property type="entry name" value="CheY-like_superfamily"/>
</dbReference>
<keyword evidence="2" id="KW-0067">ATP-binding</keyword>
<dbReference type="InterPro" id="IPR025669">
    <property type="entry name" value="AAA_dom"/>
</dbReference>
<name>A0A238JWS1_9RHOB</name>
<dbReference type="PANTHER" id="PTHR43384:SF6">
    <property type="entry name" value="SEPTUM SITE-DETERMINING PROTEIN MIND HOMOLOG, CHLOROPLASTIC"/>
    <property type="match status" value="1"/>
</dbReference>
<dbReference type="PROSITE" id="PS50110">
    <property type="entry name" value="RESPONSE_REGULATORY"/>
    <property type="match status" value="1"/>
</dbReference>
<accession>A0A238JWS1</accession>
<dbReference type="Gene3D" id="3.40.50.300">
    <property type="entry name" value="P-loop containing nucleotide triphosphate hydrolases"/>
    <property type="match status" value="1"/>
</dbReference>
<dbReference type="InterPro" id="IPR027417">
    <property type="entry name" value="P-loop_NTPase"/>
</dbReference>
<dbReference type="RefSeq" id="WP_093962116.1">
    <property type="nucleotide sequence ID" value="NZ_FXYG01000001.1"/>
</dbReference>
<evidence type="ECO:0000256" key="1">
    <source>
        <dbReference type="ARBA" id="ARBA00022741"/>
    </source>
</evidence>
<dbReference type="InterPro" id="IPR001789">
    <property type="entry name" value="Sig_transdc_resp-reg_receiver"/>
</dbReference>
<dbReference type="GO" id="GO:0051782">
    <property type="term" value="P:negative regulation of cell division"/>
    <property type="evidence" value="ECO:0007669"/>
    <property type="project" value="TreeGrafter"/>
</dbReference>
<feature type="domain" description="Response regulatory" evidence="4">
    <location>
        <begin position="7"/>
        <end position="127"/>
    </location>
</feature>
<dbReference type="GO" id="GO:0005524">
    <property type="term" value="F:ATP binding"/>
    <property type="evidence" value="ECO:0007669"/>
    <property type="project" value="UniProtKB-KW"/>
</dbReference>
<dbReference type="Gene3D" id="3.40.50.2300">
    <property type="match status" value="1"/>
</dbReference>
<protein>
    <submittedName>
        <fullName evidence="5">Septum site-determining protein MinD</fullName>
    </submittedName>
</protein>
<dbReference type="GO" id="GO:0005829">
    <property type="term" value="C:cytosol"/>
    <property type="evidence" value="ECO:0007669"/>
    <property type="project" value="TreeGrafter"/>
</dbReference>
<keyword evidence="1" id="KW-0547">Nucleotide-binding</keyword>
<organism evidence="5 6">
    <name type="scientific">Ruegeria arenilitoris</name>
    <dbReference type="NCBI Taxonomy" id="1173585"/>
    <lineage>
        <taxon>Bacteria</taxon>
        <taxon>Pseudomonadati</taxon>
        <taxon>Pseudomonadota</taxon>
        <taxon>Alphaproteobacteria</taxon>
        <taxon>Rhodobacterales</taxon>
        <taxon>Roseobacteraceae</taxon>
        <taxon>Ruegeria</taxon>
    </lineage>
</organism>
<gene>
    <name evidence="5" type="primary">minD_2</name>
    <name evidence="5" type="ORF">RUA8715_00565</name>
</gene>
<dbReference type="AlphaFoldDB" id="A0A238JWS1"/>
<dbReference type="Proteomes" id="UP000202485">
    <property type="component" value="Unassembled WGS sequence"/>
</dbReference>
<evidence type="ECO:0000256" key="2">
    <source>
        <dbReference type="ARBA" id="ARBA00022840"/>
    </source>
</evidence>
<evidence type="ECO:0000313" key="6">
    <source>
        <dbReference type="Proteomes" id="UP000202485"/>
    </source>
</evidence>
<dbReference type="EMBL" id="FXYG01000001">
    <property type="protein sequence ID" value="SMX34657.1"/>
    <property type="molecule type" value="Genomic_DNA"/>
</dbReference>
<reference evidence="6" key="1">
    <citation type="submission" date="2017-05" db="EMBL/GenBank/DDBJ databases">
        <authorList>
            <person name="Rodrigo-Torres L."/>
            <person name="Arahal R. D."/>
            <person name="Lucena T."/>
        </authorList>
    </citation>
    <scope>NUCLEOTIDE SEQUENCE [LARGE SCALE GENOMIC DNA]</scope>
    <source>
        <strain evidence="6">CECT 8715</strain>
    </source>
</reference>
<evidence type="ECO:0000313" key="5">
    <source>
        <dbReference type="EMBL" id="SMX34657.1"/>
    </source>
</evidence>
<keyword evidence="3" id="KW-0597">Phosphoprotein</keyword>
<dbReference type="Pfam" id="PF13614">
    <property type="entry name" value="AAA_31"/>
    <property type="match status" value="1"/>
</dbReference>